<evidence type="ECO:0000313" key="5">
    <source>
        <dbReference type="EMBL" id="KKI52107.1"/>
    </source>
</evidence>
<dbReference type="OrthoDB" id="2162337at2"/>
<dbReference type="RefSeq" id="WP_046442322.1">
    <property type="nucleotide sequence ID" value="NZ_CAUERS010000081.1"/>
</dbReference>
<dbReference type="Pfam" id="PF14257">
    <property type="entry name" value="DUF4349"/>
    <property type="match status" value="1"/>
</dbReference>
<evidence type="ECO:0000256" key="2">
    <source>
        <dbReference type="SAM" id="Phobius"/>
    </source>
</evidence>
<keyword evidence="2" id="KW-0472">Membrane</keyword>
<keyword evidence="2" id="KW-1133">Transmembrane helix</keyword>
<dbReference type="EMBL" id="LAYJ01000039">
    <property type="protein sequence ID" value="KKI52107.1"/>
    <property type="molecule type" value="Genomic_DNA"/>
</dbReference>
<dbReference type="AlphaFoldDB" id="A0A0M2NNY3"/>
<evidence type="ECO:0000256" key="1">
    <source>
        <dbReference type="SAM" id="MobiDB-lite"/>
    </source>
</evidence>
<feature type="region of interest" description="Disordered" evidence="1">
    <location>
        <begin position="309"/>
        <end position="360"/>
    </location>
</feature>
<proteinExistence type="predicted"/>
<dbReference type="PROSITE" id="PS51257">
    <property type="entry name" value="PROKAR_LIPOPROTEIN"/>
    <property type="match status" value="1"/>
</dbReference>
<feature type="transmembrane region" description="Helical" evidence="2">
    <location>
        <begin position="269"/>
        <end position="296"/>
    </location>
</feature>
<name>A0A0M2NNY3_9FIRM</name>
<evidence type="ECO:0000259" key="4">
    <source>
        <dbReference type="Pfam" id="PF14257"/>
    </source>
</evidence>
<dbReference type="Proteomes" id="UP000034076">
    <property type="component" value="Unassembled WGS sequence"/>
</dbReference>
<feature type="signal peptide" evidence="3">
    <location>
        <begin position="1"/>
        <end position="19"/>
    </location>
</feature>
<feature type="compositionally biased region" description="Basic and acidic residues" evidence="1">
    <location>
        <begin position="349"/>
        <end position="360"/>
    </location>
</feature>
<feature type="compositionally biased region" description="Pro residues" evidence="1">
    <location>
        <begin position="328"/>
        <end position="348"/>
    </location>
</feature>
<keyword evidence="2" id="KW-0812">Transmembrane</keyword>
<gene>
    <name evidence="5" type="ORF">CHK_0376</name>
</gene>
<feature type="domain" description="DUF4349" evidence="4">
    <location>
        <begin position="72"/>
        <end position="289"/>
    </location>
</feature>
<feature type="chain" id="PRO_5039602659" description="DUF4349 domain-containing protein" evidence="3">
    <location>
        <begin position="20"/>
        <end position="360"/>
    </location>
</feature>
<comment type="caution">
    <text evidence="5">The sequence shown here is derived from an EMBL/GenBank/DDBJ whole genome shotgun (WGS) entry which is preliminary data.</text>
</comment>
<sequence length="360" mass="39403">MKKLIVLLVCVTLLLTACAAQSPASENVSSSAMDAGGYSEQAMSAPEASAEKAETGEGSTDAFADTPVNANRKMTYSASFSINTKAYDSDYDQIKAELTAVGGYIENEDSTAIPSDGSRIYGRSSYFTLRVPVDQLDGFLERLSEIGEVTNKQQSATDITDQYTDTDSRIAVLEERKNRLMTHLQNATETEDVIAIENQLADTIYELEQLQGSKRHMDNVVDYATVSVSLTELITPETIGSDGQPLGDRASDAFAMSMSGVGEFMENFAIFWAAAAPVLIVIAIFAVIIFLIIKLVRFLMKKYRAKHPKPVRPPVYQQQPYMQQPMRPMAPPQQAPIPPQQQAPVPGPEEPKTDNNGDKK</sequence>
<keyword evidence="6" id="KW-1185">Reference proteome</keyword>
<feature type="region of interest" description="Disordered" evidence="1">
    <location>
        <begin position="39"/>
        <end position="66"/>
    </location>
</feature>
<accession>A0A0M2NNY3</accession>
<keyword evidence="3" id="KW-0732">Signal</keyword>
<evidence type="ECO:0000256" key="3">
    <source>
        <dbReference type="SAM" id="SignalP"/>
    </source>
</evidence>
<dbReference type="InterPro" id="IPR025645">
    <property type="entry name" value="DUF4349"/>
</dbReference>
<protein>
    <recommendedName>
        <fullName evidence="4">DUF4349 domain-containing protein</fullName>
    </recommendedName>
</protein>
<organism evidence="5 6">
    <name type="scientific">Christensenella hongkongensis</name>
    <dbReference type="NCBI Taxonomy" id="270498"/>
    <lineage>
        <taxon>Bacteria</taxon>
        <taxon>Bacillati</taxon>
        <taxon>Bacillota</taxon>
        <taxon>Clostridia</taxon>
        <taxon>Christensenellales</taxon>
        <taxon>Christensenellaceae</taxon>
        <taxon>Christensenella</taxon>
    </lineage>
</organism>
<dbReference type="STRING" id="270498.CHK_0376"/>
<feature type="compositionally biased region" description="Low complexity" evidence="1">
    <location>
        <begin position="314"/>
        <end position="327"/>
    </location>
</feature>
<reference evidence="5 6" key="1">
    <citation type="submission" date="2015-04" db="EMBL/GenBank/DDBJ databases">
        <title>Draft genome sequence of bacteremic isolate Catabacter hongkongensis type strain HKU16T.</title>
        <authorList>
            <person name="Lau S.K."/>
            <person name="Teng J.L."/>
            <person name="Huang Y."/>
            <person name="Curreem S.O."/>
            <person name="Tsui S.K."/>
            <person name="Woo P.C."/>
        </authorList>
    </citation>
    <scope>NUCLEOTIDE SEQUENCE [LARGE SCALE GENOMIC DNA]</scope>
    <source>
        <strain evidence="5 6">HKU16</strain>
    </source>
</reference>
<evidence type="ECO:0000313" key="6">
    <source>
        <dbReference type="Proteomes" id="UP000034076"/>
    </source>
</evidence>